<dbReference type="AlphaFoldDB" id="A0A7J7I1V9"/>
<evidence type="ECO:0000313" key="1">
    <source>
        <dbReference type="EMBL" id="KAF5959043.1"/>
    </source>
</evidence>
<reference evidence="1 2" key="2">
    <citation type="submission" date="2020-07" db="EMBL/GenBank/DDBJ databases">
        <title>Genome assembly of wild tea tree DASZ reveals pedigree and selection history of tea varieties.</title>
        <authorList>
            <person name="Zhang W."/>
        </authorList>
    </citation>
    <scope>NUCLEOTIDE SEQUENCE [LARGE SCALE GENOMIC DNA]</scope>
    <source>
        <strain evidence="2">cv. G240</strain>
        <tissue evidence="1">Leaf</tissue>
    </source>
</reference>
<dbReference type="Proteomes" id="UP000593564">
    <property type="component" value="Unassembled WGS sequence"/>
</dbReference>
<keyword evidence="2" id="KW-1185">Reference proteome</keyword>
<sequence>MFKTPGKAFPAKEIFFRGFKTLMSRDMPLNVRLVKEVGVGLEVMRDENERFNGKEIAQVIRKVIVEENGKGIRNMAKGFTEKIRRKGDEEIDGAVEELKSSKNSFDEVAAHEWLVDKQ</sequence>
<proteinExistence type="predicted"/>
<dbReference type="Gene3D" id="3.40.50.2000">
    <property type="entry name" value="Glycogen Phosphorylase B"/>
    <property type="match status" value="1"/>
</dbReference>
<dbReference type="SUPFAM" id="SSF53756">
    <property type="entry name" value="UDP-Glycosyltransferase/glycogen phosphorylase"/>
    <property type="match status" value="1"/>
</dbReference>
<reference evidence="2" key="1">
    <citation type="journal article" date="2020" name="Nat. Commun.">
        <title>Genome assembly of wild tea tree DASZ reveals pedigree and selection history of tea varieties.</title>
        <authorList>
            <person name="Zhang W."/>
            <person name="Zhang Y."/>
            <person name="Qiu H."/>
            <person name="Guo Y."/>
            <person name="Wan H."/>
            <person name="Zhang X."/>
            <person name="Scossa F."/>
            <person name="Alseekh S."/>
            <person name="Zhang Q."/>
            <person name="Wang P."/>
            <person name="Xu L."/>
            <person name="Schmidt M.H."/>
            <person name="Jia X."/>
            <person name="Li D."/>
            <person name="Zhu A."/>
            <person name="Guo F."/>
            <person name="Chen W."/>
            <person name="Ni D."/>
            <person name="Usadel B."/>
            <person name="Fernie A.R."/>
            <person name="Wen W."/>
        </authorList>
    </citation>
    <scope>NUCLEOTIDE SEQUENCE [LARGE SCALE GENOMIC DNA]</scope>
    <source>
        <strain evidence="2">cv. G240</strain>
    </source>
</reference>
<accession>A0A7J7I1V9</accession>
<gene>
    <name evidence="1" type="ORF">HYC85_000252</name>
</gene>
<protein>
    <submittedName>
        <fullName evidence="1">Uncharacterized protein</fullName>
    </submittedName>
</protein>
<name>A0A7J7I1V9_CAMSI</name>
<dbReference type="EMBL" id="JACBKZ010000001">
    <property type="protein sequence ID" value="KAF5959043.1"/>
    <property type="molecule type" value="Genomic_DNA"/>
</dbReference>
<organism evidence="1 2">
    <name type="scientific">Camellia sinensis</name>
    <name type="common">Tea plant</name>
    <name type="synonym">Thea sinensis</name>
    <dbReference type="NCBI Taxonomy" id="4442"/>
    <lineage>
        <taxon>Eukaryota</taxon>
        <taxon>Viridiplantae</taxon>
        <taxon>Streptophyta</taxon>
        <taxon>Embryophyta</taxon>
        <taxon>Tracheophyta</taxon>
        <taxon>Spermatophyta</taxon>
        <taxon>Magnoliopsida</taxon>
        <taxon>eudicotyledons</taxon>
        <taxon>Gunneridae</taxon>
        <taxon>Pentapetalae</taxon>
        <taxon>asterids</taxon>
        <taxon>Ericales</taxon>
        <taxon>Theaceae</taxon>
        <taxon>Camellia</taxon>
    </lineage>
</organism>
<evidence type="ECO:0000313" key="2">
    <source>
        <dbReference type="Proteomes" id="UP000593564"/>
    </source>
</evidence>
<comment type="caution">
    <text evidence="1">The sequence shown here is derived from an EMBL/GenBank/DDBJ whole genome shotgun (WGS) entry which is preliminary data.</text>
</comment>